<gene>
    <name evidence="1" type="ORF">CPB84DRAFT_1796328</name>
</gene>
<reference evidence="1" key="1">
    <citation type="submission" date="2020-11" db="EMBL/GenBank/DDBJ databases">
        <authorList>
            <consortium name="DOE Joint Genome Institute"/>
            <person name="Ahrendt S."/>
            <person name="Riley R."/>
            <person name="Andreopoulos W."/>
            <person name="LaButti K."/>
            <person name="Pangilinan J."/>
            <person name="Ruiz-duenas F.J."/>
            <person name="Barrasa J.M."/>
            <person name="Sanchez-Garcia M."/>
            <person name="Camarero S."/>
            <person name="Miyauchi S."/>
            <person name="Serrano A."/>
            <person name="Linde D."/>
            <person name="Babiker R."/>
            <person name="Drula E."/>
            <person name="Ayuso-Fernandez I."/>
            <person name="Pacheco R."/>
            <person name="Padilla G."/>
            <person name="Ferreira P."/>
            <person name="Barriuso J."/>
            <person name="Kellner H."/>
            <person name="Castanera R."/>
            <person name="Alfaro M."/>
            <person name="Ramirez L."/>
            <person name="Pisabarro A.G."/>
            <person name="Kuo A."/>
            <person name="Tritt A."/>
            <person name="Lipzen A."/>
            <person name="He G."/>
            <person name="Yan M."/>
            <person name="Ng V."/>
            <person name="Cullen D."/>
            <person name="Martin F."/>
            <person name="Rosso M.-N."/>
            <person name="Henrissat B."/>
            <person name="Hibbett D."/>
            <person name="Martinez A.T."/>
            <person name="Grigoriev I.V."/>
        </authorList>
    </citation>
    <scope>NUCLEOTIDE SEQUENCE</scope>
    <source>
        <strain evidence="1">AH 44721</strain>
    </source>
</reference>
<evidence type="ECO:0000313" key="2">
    <source>
        <dbReference type="Proteomes" id="UP000724874"/>
    </source>
</evidence>
<comment type="caution">
    <text evidence="1">The sequence shown here is derived from an EMBL/GenBank/DDBJ whole genome shotgun (WGS) entry which is preliminary data.</text>
</comment>
<proteinExistence type="predicted"/>
<sequence>MIRRMLNPHHNRKTFLSGTKTTASLLRSNLCKKKVHSGYLRNAWVTSRLRKDVYSYAYLLHIYKGDESHDGQLKFLKSGRHCVYQHCQARRNYKWVDIIRPYEEPICDLQAACPAGRHRLNCSGHQYDEHIQFKFPAQFPKKVLRLN</sequence>
<protein>
    <submittedName>
        <fullName evidence="1">Uncharacterized protein</fullName>
    </submittedName>
</protein>
<accession>A0A9P5N9Q1</accession>
<organism evidence="1 2">
    <name type="scientific">Gymnopilus junonius</name>
    <name type="common">Spectacular rustgill mushroom</name>
    <name type="synonym">Gymnopilus spectabilis subsp. junonius</name>
    <dbReference type="NCBI Taxonomy" id="109634"/>
    <lineage>
        <taxon>Eukaryota</taxon>
        <taxon>Fungi</taxon>
        <taxon>Dikarya</taxon>
        <taxon>Basidiomycota</taxon>
        <taxon>Agaricomycotina</taxon>
        <taxon>Agaricomycetes</taxon>
        <taxon>Agaricomycetidae</taxon>
        <taxon>Agaricales</taxon>
        <taxon>Agaricineae</taxon>
        <taxon>Hymenogastraceae</taxon>
        <taxon>Gymnopilus</taxon>
    </lineage>
</organism>
<name>A0A9P5N9Q1_GYMJU</name>
<dbReference type="Proteomes" id="UP000724874">
    <property type="component" value="Unassembled WGS sequence"/>
</dbReference>
<dbReference type="EMBL" id="JADNYJ010000191">
    <property type="protein sequence ID" value="KAF8875813.1"/>
    <property type="molecule type" value="Genomic_DNA"/>
</dbReference>
<keyword evidence="2" id="KW-1185">Reference proteome</keyword>
<evidence type="ECO:0000313" key="1">
    <source>
        <dbReference type="EMBL" id="KAF8875813.1"/>
    </source>
</evidence>
<dbReference type="AlphaFoldDB" id="A0A9P5N9Q1"/>